<sequence length="120" mass="14135">MKFCNKCDNMYYIGIDQNNNNNIQYYCRYCGNVDENISTEGTCIIDVNTKVTQQNDIVNEYTKQDPTLPHLYNITCPNTDCKSNKSEIKSDIIFLRYSDKDMKYVYLCAHCDYSWKTNDK</sequence>
<evidence type="ECO:0008006" key="2">
    <source>
        <dbReference type="Google" id="ProtNLM"/>
    </source>
</evidence>
<dbReference type="Gene3D" id="2.20.25.10">
    <property type="match status" value="2"/>
</dbReference>
<protein>
    <recommendedName>
        <fullName evidence="2">DNA-directed RNA polymerase M/15kDa subunit domain-containing protein</fullName>
    </recommendedName>
</protein>
<name>A0A6C0C2X3_9ZZZZ</name>
<dbReference type="SUPFAM" id="SSF57783">
    <property type="entry name" value="Zinc beta-ribbon"/>
    <property type="match status" value="1"/>
</dbReference>
<organism evidence="1">
    <name type="scientific">viral metagenome</name>
    <dbReference type="NCBI Taxonomy" id="1070528"/>
    <lineage>
        <taxon>unclassified sequences</taxon>
        <taxon>metagenomes</taxon>
        <taxon>organismal metagenomes</taxon>
    </lineage>
</organism>
<dbReference type="AlphaFoldDB" id="A0A6C0C2X3"/>
<evidence type="ECO:0000313" key="1">
    <source>
        <dbReference type="EMBL" id="QHS97998.1"/>
    </source>
</evidence>
<accession>A0A6C0C2X3</accession>
<proteinExistence type="predicted"/>
<dbReference type="EMBL" id="MN739312">
    <property type="protein sequence ID" value="QHS97998.1"/>
    <property type="molecule type" value="Genomic_DNA"/>
</dbReference>
<reference evidence="1" key="1">
    <citation type="journal article" date="2020" name="Nature">
        <title>Giant virus diversity and host interactions through global metagenomics.</title>
        <authorList>
            <person name="Schulz F."/>
            <person name="Roux S."/>
            <person name="Paez-Espino D."/>
            <person name="Jungbluth S."/>
            <person name="Walsh D.A."/>
            <person name="Denef V.J."/>
            <person name="McMahon K.D."/>
            <person name="Konstantinidis K.T."/>
            <person name="Eloe-Fadrosh E.A."/>
            <person name="Kyrpides N.C."/>
            <person name="Woyke T."/>
        </authorList>
    </citation>
    <scope>NUCLEOTIDE SEQUENCE</scope>
    <source>
        <strain evidence="1">GVMAG-M-3300020182-84</strain>
    </source>
</reference>